<dbReference type="SUPFAM" id="SSF53822">
    <property type="entry name" value="Periplasmic binding protein-like I"/>
    <property type="match status" value="1"/>
</dbReference>
<reference evidence="4 5" key="1">
    <citation type="submission" date="2015-07" db="EMBL/GenBank/DDBJ databases">
        <title>Whole genome sequence of Ardenticatena maritima DSM 23922.</title>
        <authorList>
            <person name="Hemp J."/>
            <person name="Ward L.M."/>
            <person name="Pace L.A."/>
            <person name="Fischer W.W."/>
        </authorList>
    </citation>
    <scope>NUCLEOTIDE SEQUENCE [LARGE SCALE GENOMIC DNA]</scope>
    <source>
        <strain evidence="4 5">110S</strain>
    </source>
</reference>
<keyword evidence="2" id="KW-0732">Signal</keyword>
<gene>
    <name evidence="4" type="ORF">SE16_09865</name>
</gene>
<dbReference type="InterPro" id="IPR051010">
    <property type="entry name" value="BCAA_transport"/>
</dbReference>
<dbReference type="AlphaFoldDB" id="A0A0P6Y7T5"/>
<dbReference type="InterPro" id="IPR028081">
    <property type="entry name" value="Leu-bd"/>
</dbReference>
<dbReference type="EMBL" id="LGKN01000005">
    <property type="protein sequence ID" value="KPL88053.1"/>
    <property type="molecule type" value="Genomic_DNA"/>
</dbReference>
<accession>A0A0P6Y7T5</accession>
<organism evidence="4 5">
    <name type="scientific">Ardenticatena maritima</name>
    <dbReference type="NCBI Taxonomy" id="872965"/>
    <lineage>
        <taxon>Bacteria</taxon>
        <taxon>Bacillati</taxon>
        <taxon>Chloroflexota</taxon>
        <taxon>Ardenticatenia</taxon>
        <taxon>Ardenticatenales</taxon>
        <taxon>Ardenticatenaceae</taxon>
        <taxon>Ardenticatena</taxon>
    </lineage>
</organism>
<protein>
    <recommendedName>
        <fullName evidence="3">Leucine-binding protein domain-containing protein</fullName>
    </recommendedName>
</protein>
<sequence length="377" mass="41707">MKVIRLGAAVSETGKYAREGKDTRQGYETWRKWVNEEYGGIKVGDERYKVEIIYYDDEGDPDTAARLVEKLITEDKVDFLLGPYSSGLTMSTSAIAEKYNKIMIEGNGASESLFERGFKNLFAVLTPAGNYTQSGLKLLADKGAKTMVLAYEDTAFPTSVAEGAQRWAQEYGIEVLAVETYPKDVADVSGIMSKFKDLNPDIFVGGGHFNDALLFVRSAKELDFVPKAMLITVGPSNPEFVSEMGADAEYILGPTQWERTMSWKGPWFGTAEEYAQRYEKLWGEPPTYQAAESTATALALHVAIENAGSLDTDAVRQALLDLDIMTFYGPINFDETGKNVAKPMGTIQIQDGNIVVVAPEEAAVAELRYPMKPWKER</sequence>
<dbReference type="PANTHER" id="PTHR30483:SF37">
    <property type="entry name" value="ABC TRANSPORTER SUBSTRATE-BINDING PROTEIN"/>
    <property type="match status" value="1"/>
</dbReference>
<evidence type="ECO:0000313" key="5">
    <source>
        <dbReference type="Proteomes" id="UP000050502"/>
    </source>
</evidence>
<dbReference type="Proteomes" id="UP000050502">
    <property type="component" value="Unassembled WGS sequence"/>
</dbReference>
<dbReference type="PANTHER" id="PTHR30483">
    <property type="entry name" value="LEUCINE-SPECIFIC-BINDING PROTEIN"/>
    <property type="match status" value="1"/>
</dbReference>
<comment type="caution">
    <text evidence="4">The sequence shown here is derived from an EMBL/GenBank/DDBJ whole genome shotgun (WGS) entry which is preliminary data.</text>
</comment>
<evidence type="ECO:0000256" key="1">
    <source>
        <dbReference type="ARBA" id="ARBA00010062"/>
    </source>
</evidence>
<dbReference type="Gene3D" id="3.40.50.2300">
    <property type="match status" value="2"/>
</dbReference>
<dbReference type="CDD" id="cd06338">
    <property type="entry name" value="PBP1_ABC_ligand_binding-like"/>
    <property type="match status" value="1"/>
</dbReference>
<comment type="similarity">
    <text evidence="1">Belongs to the leucine-binding protein family.</text>
</comment>
<feature type="domain" description="Leucine-binding protein" evidence="3">
    <location>
        <begin position="4"/>
        <end position="352"/>
    </location>
</feature>
<dbReference type="Pfam" id="PF13458">
    <property type="entry name" value="Peripla_BP_6"/>
    <property type="match status" value="1"/>
</dbReference>
<proteinExistence type="inferred from homology"/>
<evidence type="ECO:0000313" key="4">
    <source>
        <dbReference type="EMBL" id="KPL88053.1"/>
    </source>
</evidence>
<evidence type="ECO:0000259" key="3">
    <source>
        <dbReference type="Pfam" id="PF13458"/>
    </source>
</evidence>
<dbReference type="InterPro" id="IPR028082">
    <property type="entry name" value="Peripla_BP_I"/>
</dbReference>
<evidence type="ECO:0000256" key="2">
    <source>
        <dbReference type="ARBA" id="ARBA00022729"/>
    </source>
</evidence>
<name>A0A0P6Y7T5_9CHLR</name>